<feature type="compositionally biased region" description="Polar residues" evidence="1">
    <location>
        <begin position="106"/>
        <end position="130"/>
    </location>
</feature>
<feature type="region of interest" description="Disordered" evidence="1">
    <location>
        <begin position="106"/>
        <end position="139"/>
    </location>
</feature>
<evidence type="ECO:0000313" key="2">
    <source>
        <dbReference type="EMBL" id="KAF2263687.1"/>
    </source>
</evidence>
<dbReference type="EMBL" id="ML986623">
    <property type="protein sequence ID" value="KAF2263687.1"/>
    <property type="molecule type" value="Genomic_DNA"/>
</dbReference>
<reference evidence="3" key="1">
    <citation type="journal article" date="2020" name="Stud. Mycol.">
        <title>101 Dothideomycetes genomes: A test case for predicting lifestyles and emergence of pathogens.</title>
        <authorList>
            <person name="Haridas S."/>
            <person name="Albert R."/>
            <person name="Binder M."/>
            <person name="Bloem J."/>
            <person name="LaButti K."/>
            <person name="Salamov A."/>
            <person name="Andreopoulos B."/>
            <person name="Baker S."/>
            <person name="Barry K."/>
            <person name="Bills G."/>
            <person name="Bluhm B."/>
            <person name="Cannon C."/>
            <person name="Castanera R."/>
            <person name="Culley D."/>
            <person name="Daum C."/>
            <person name="Ezra D."/>
            <person name="Gonzalez J."/>
            <person name="Henrissat B."/>
            <person name="Kuo A."/>
            <person name="Liang C."/>
            <person name="Lipzen A."/>
            <person name="Lutzoni F."/>
            <person name="Magnuson J."/>
            <person name="Mondo S."/>
            <person name="Nolan M."/>
            <person name="Ohm R."/>
            <person name="Pangilinan J."/>
            <person name="Park H.-J."/>
            <person name="Ramirez L."/>
            <person name="Alfaro M."/>
            <person name="Sun H."/>
            <person name="Tritt A."/>
            <person name="Yoshinaga Y."/>
            <person name="Zwiers L.-H."/>
            <person name="Turgeon B."/>
            <person name="Goodwin S."/>
            <person name="Spatafora J."/>
            <person name="Crous P."/>
            <person name="Grigoriev I."/>
        </authorList>
    </citation>
    <scope>NUCLEOTIDE SEQUENCE [LARGE SCALE GENOMIC DNA]</scope>
    <source>
        <strain evidence="3">CBS 304.66</strain>
    </source>
</reference>
<protein>
    <submittedName>
        <fullName evidence="2">Uncharacterized protein</fullName>
    </submittedName>
</protein>
<proteinExistence type="predicted"/>
<dbReference type="AlphaFoldDB" id="A0A9P4K9F3"/>
<comment type="caution">
    <text evidence="2">The sequence shown here is derived from an EMBL/GenBank/DDBJ whole genome shotgun (WGS) entry which is preliminary data.</text>
</comment>
<name>A0A9P4K9F3_9PLEO</name>
<dbReference type="Proteomes" id="UP000800093">
    <property type="component" value="Unassembled WGS sequence"/>
</dbReference>
<sequence>MFQSLEFLLHVNYTKDDENDLDDDFDDFGSPSLEDFVEYCGGHLPRLVHSELEQAFRLDLTNAVNTRSQQLNDLIGARDLKDLLDNSIQRGLQRCRSSFASYIQTQNTPDSVSDTPQSSPRATSQSQFPSHPSIRATPAPILSQTWDNVTLETDIRDFRLEETLDYWAWAPIEPLEASSEDNFRLPAFPANDPFVPNVGGLLEGPDISIQQPQATSYFHQDNIAPVSPPIQPQSFHQDQIMPSNQPIQPQTLPLNPVNSQAGLSIADHPHSGKAVGTRSAQIPIDKQGPVNYESSSSGAVDAFFDGPNIQRYFRS</sequence>
<evidence type="ECO:0000256" key="1">
    <source>
        <dbReference type="SAM" id="MobiDB-lite"/>
    </source>
</evidence>
<keyword evidence="3" id="KW-1185">Reference proteome</keyword>
<accession>A0A9P4K9F3</accession>
<gene>
    <name evidence="2" type="ORF">CC78DRAFT_268172</name>
</gene>
<organism evidence="2 3">
    <name type="scientific">Lojkania enalia</name>
    <dbReference type="NCBI Taxonomy" id="147567"/>
    <lineage>
        <taxon>Eukaryota</taxon>
        <taxon>Fungi</taxon>
        <taxon>Dikarya</taxon>
        <taxon>Ascomycota</taxon>
        <taxon>Pezizomycotina</taxon>
        <taxon>Dothideomycetes</taxon>
        <taxon>Pleosporomycetidae</taxon>
        <taxon>Pleosporales</taxon>
        <taxon>Pleosporales incertae sedis</taxon>
        <taxon>Lojkania</taxon>
    </lineage>
</organism>
<evidence type="ECO:0000313" key="3">
    <source>
        <dbReference type="Proteomes" id="UP000800093"/>
    </source>
</evidence>